<dbReference type="InterPro" id="IPR004846">
    <property type="entry name" value="T2SS/T3SS_dom"/>
</dbReference>
<reference evidence="3 4" key="1">
    <citation type="submission" date="2018-05" db="EMBL/GenBank/DDBJ databases">
        <title>Genomic Encyclopedia of Type Strains, Phase IV (KMG-IV): sequencing the most valuable type-strain genomes for metagenomic binning, comparative biology and taxonomic classification.</title>
        <authorList>
            <person name="Goeker M."/>
        </authorList>
    </citation>
    <scope>NUCLEOTIDE SEQUENCE [LARGE SCALE GENOMIC DNA]</scope>
    <source>
        <strain evidence="3 4">DSM 24906</strain>
    </source>
</reference>
<evidence type="ECO:0000259" key="2">
    <source>
        <dbReference type="Pfam" id="PF00263"/>
    </source>
</evidence>
<dbReference type="PANTHER" id="PTHR30332:SF17">
    <property type="entry name" value="TYPE IV PILIATION SYSTEM PROTEIN DR_0774-RELATED"/>
    <property type="match status" value="1"/>
</dbReference>
<dbReference type="EMBL" id="QGGI01000022">
    <property type="protein sequence ID" value="PWJ87693.1"/>
    <property type="molecule type" value="Genomic_DNA"/>
</dbReference>
<comment type="caution">
    <text evidence="3">The sequence shown here is derived from an EMBL/GenBank/DDBJ whole genome shotgun (WGS) entry which is preliminary data.</text>
</comment>
<dbReference type="PANTHER" id="PTHR30332">
    <property type="entry name" value="PROBABLE GENERAL SECRETION PATHWAY PROTEIN D"/>
    <property type="match status" value="1"/>
</dbReference>
<name>A0AA45C545_9BACT</name>
<dbReference type="Gene3D" id="3.30.1370.130">
    <property type="match status" value="1"/>
</dbReference>
<comment type="similarity">
    <text evidence="1">Belongs to the bacterial secretin family.</text>
</comment>
<dbReference type="Pfam" id="PF00263">
    <property type="entry name" value="Secretin"/>
    <property type="match status" value="1"/>
</dbReference>
<proteinExistence type="inferred from homology"/>
<protein>
    <submittedName>
        <fullName evidence="3">Type IV pilus assembly protein PilQ</fullName>
    </submittedName>
</protein>
<dbReference type="InterPro" id="IPR050810">
    <property type="entry name" value="Bact_Secretion_Sys_Channel"/>
</dbReference>
<evidence type="ECO:0000313" key="3">
    <source>
        <dbReference type="EMBL" id="PWJ87693.1"/>
    </source>
</evidence>
<evidence type="ECO:0000313" key="4">
    <source>
        <dbReference type="Proteomes" id="UP000245921"/>
    </source>
</evidence>
<evidence type="ECO:0000256" key="1">
    <source>
        <dbReference type="RuleBase" id="RU004003"/>
    </source>
</evidence>
<feature type="domain" description="Type II/III secretion system secretin-like" evidence="2">
    <location>
        <begin position="239"/>
        <end position="389"/>
    </location>
</feature>
<dbReference type="GO" id="GO:0009306">
    <property type="term" value="P:protein secretion"/>
    <property type="evidence" value="ECO:0007669"/>
    <property type="project" value="InterPro"/>
</dbReference>
<accession>A0AA45C545</accession>
<organism evidence="3 4">
    <name type="scientific">Oceanotoga teriensis</name>
    <dbReference type="NCBI Taxonomy" id="515440"/>
    <lineage>
        <taxon>Bacteria</taxon>
        <taxon>Thermotogati</taxon>
        <taxon>Thermotogota</taxon>
        <taxon>Thermotogae</taxon>
        <taxon>Petrotogales</taxon>
        <taxon>Petrotogaceae</taxon>
        <taxon>Oceanotoga</taxon>
    </lineage>
</organism>
<dbReference type="Proteomes" id="UP000245921">
    <property type="component" value="Unassembled WGS sequence"/>
</dbReference>
<sequence>MSNRAFFIIILLLLNIMIFSDVAPLENFNLKQSEDSSDLISITFYNTELTEALNELALQTGKTILMDEYVAGMITADFLDTPFEEVLKKILLPGGFSFKKMDEKTYFVGIADPRSKTFTYLAEKEVMKLNYIDTQTFLQLLPVSYQTYAKVNQLNNSILFYAPKDILDYIKEVQDMVDIKIPDIKLNIYALEVEKRNYNILKSNLFKLTNLANSEFKFEDSKIKLTIPDLLQTEIQMYESNHMADLITNQSLNVKSGKTVNIEIKDKKNLIISSSDNKKTVNTLDSGLGITLTPTYFNKRIQIEFKSNFSKISGIDQTSFNTSNSILETKVDLNPDEVLLIADLDLNQFYNTQAGVEILHTLPIIRLFFSDDEKMDLNKRLMIFLSASIDYSGDDLN</sequence>
<dbReference type="AlphaFoldDB" id="A0AA45C545"/>
<gene>
    <name evidence="3" type="ORF">C7380_12218</name>
</gene>
<dbReference type="RefSeq" id="WP_109606162.1">
    <property type="nucleotide sequence ID" value="NZ_QGGI01000022.1"/>
</dbReference>
<dbReference type="GO" id="GO:0015627">
    <property type="term" value="C:type II protein secretion system complex"/>
    <property type="evidence" value="ECO:0007669"/>
    <property type="project" value="TreeGrafter"/>
</dbReference>
<keyword evidence="4" id="KW-1185">Reference proteome</keyword>